<dbReference type="Proteomes" id="UP001160148">
    <property type="component" value="Unassembled WGS sequence"/>
</dbReference>
<reference evidence="9 10" key="1">
    <citation type="submission" date="2023-01" db="EMBL/GenBank/DDBJ databases">
        <authorList>
            <person name="Whitehead M."/>
        </authorList>
    </citation>
    <scope>NUCLEOTIDE SEQUENCE [LARGE SCALE GENOMIC DNA]</scope>
</reference>
<evidence type="ECO:0000256" key="2">
    <source>
        <dbReference type="ARBA" id="ARBA00004123"/>
    </source>
</evidence>
<proteinExistence type="inferred from homology"/>
<accession>A0AAV0XLZ0</accession>
<keyword evidence="6" id="KW-0378">Hydrolase</keyword>
<evidence type="ECO:0000313" key="9">
    <source>
        <dbReference type="EMBL" id="CAI6369323.1"/>
    </source>
</evidence>
<dbReference type="PANTHER" id="PTHR22930">
    <property type="match status" value="1"/>
</dbReference>
<dbReference type="InterPro" id="IPR027806">
    <property type="entry name" value="HARBI1_dom"/>
</dbReference>
<sequence>MNRVLHNYGLIDQESDSSDFENEMAEFNVAIRKEKIFRERKNYFELLDEVEFQKRFRLKKRTVKMILEELQDQIKYPTNRNNAISSMTQLLLTLRFFATGNFLITAGDFSGVSVAAAGQIVKRVSYALATKSDKYIKMPKTTAEIMELKVKFYGLARFPKVIGAIDCTHIKLQSPSREYGEQYRNRKGRLRARMELHEFKDCVILGDAGYALSHYLLTPIANPTTKAERLYNESQIRTRNVVERTFGVWKRRFPVLFFGLRLKMETSMAVIQSCAILHNIARLANDPQPPDEVENITDLLTNELVDIEDVIQPEHNNCGLRNALIAEHFGLM</sequence>
<comment type="subcellular location">
    <subcellularLocation>
        <location evidence="2">Nucleus</location>
    </subcellularLocation>
</comment>
<evidence type="ECO:0000313" key="10">
    <source>
        <dbReference type="Proteomes" id="UP001160148"/>
    </source>
</evidence>
<evidence type="ECO:0000256" key="3">
    <source>
        <dbReference type="ARBA" id="ARBA00006958"/>
    </source>
</evidence>
<dbReference type="GO" id="GO:0016787">
    <property type="term" value="F:hydrolase activity"/>
    <property type="evidence" value="ECO:0007669"/>
    <property type="project" value="UniProtKB-KW"/>
</dbReference>
<name>A0AAV0XLZ0_9HEMI</name>
<keyword evidence="7" id="KW-0539">Nucleus</keyword>
<dbReference type="Pfam" id="PF13359">
    <property type="entry name" value="DDE_Tnp_4"/>
    <property type="match status" value="1"/>
</dbReference>
<dbReference type="EMBL" id="CARXXK010000005">
    <property type="protein sequence ID" value="CAI6369323.1"/>
    <property type="molecule type" value="Genomic_DNA"/>
</dbReference>
<keyword evidence="4" id="KW-0540">Nuclease</keyword>
<feature type="domain" description="DDE Tnp4" evidence="8">
    <location>
        <begin position="199"/>
        <end position="279"/>
    </location>
</feature>
<keyword evidence="10" id="KW-1185">Reference proteome</keyword>
<dbReference type="GO" id="GO:0046872">
    <property type="term" value="F:metal ion binding"/>
    <property type="evidence" value="ECO:0007669"/>
    <property type="project" value="UniProtKB-KW"/>
</dbReference>
<evidence type="ECO:0000256" key="6">
    <source>
        <dbReference type="ARBA" id="ARBA00022801"/>
    </source>
</evidence>
<comment type="cofactor">
    <cofactor evidence="1">
        <name>a divalent metal cation</name>
        <dbReference type="ChEBI" id="CHEBI:60240"/>
    </cofactor>
</comment>
<comment type="caution">
    <text evidence="9">The sequence shown here is derived from an EMBL/GenBank/DDBJ whole genome shotgun (WGS) entry which is preliminary data.</text>
</comment>
<dbReference type="PANTHER" id="PTHR22930:SF289">
    <property type="entry name" value="DDE TNP4 DOMAIN-CONTAINING PROTEIN-RELATED"/>
    <property type="match status" value="1"/>
</dbReference>
<protein>
    <recommendedName>
        <fullName evidence="8">DDE Tnp4 domain-containing protein</fullName>
    </recommendedName>
</protein>
<comment type="similarity">
    <text evidence="3">Belongs to the HARBI1 family.</text>
</comment>
<evidence type="ECO:0000256" key="7">
    <source>
        <dbReference type="ARBA" id="ARBA00023242"/>
    </source>
</evidence>
<keyword evidence="5" id="KW-0479">Metal-binding</keyword>
<evidence type="ECO:0000256" key="1">
    <source>
        <dbReference type="ARBA" id="ARBA00001968"/>
    </source>
</evidence>
<dbReference type="GO" id="GO:0005634">
    <property type="term" value="C:nucleus"/>
    <property type="evidence" value="ECO:0007669"/>
    <property type="project" value="UniProtKB-SubCell"/>
</dbReference>
<dbReference type="GO" id="GO:0004518">
    <property type="term" value="F:nuclease activity"/>
    <property type="evidence" value="ECO:0007669"/>
    <property type="project" value="UniProtKB-KW"/>
</dbReference>
<dbReference type="AlphaFoldDB" id="A0AAV0XLZ0"/>
<evidence type="ECO:0000256" key="4">
    <source>
        <dbReference type="ARBA" id="ARBA00022722"/>
    </source>
</evidence>
<evidence type="ECO:0000259" key="8">
    <source>
        <dbReference type="Pfam" id="PF13359"/>
    </source>
</evidence>
<dbReference type="InterPro" id="IPR045249">
    <property type="entry name" value="HARBI1-like"/>
</dbReference>
<evidence type="ECO:0000256" key="5">
    <source>
        <dbReference type="ARBA" id="ARBA00022723"/>
    </source>
</evidence>
<organism evidence="9 10">
    <name type="scientific">Macrosiphum euphorbiae</name>
    <name type="common">potato aphid</name>
    <dbReference type="NCBI Taxonomy" id="13131"/>
    <lineage>
        <taxon>Eukaryota</taxon>
        <taxon>Metazoa</taxon>
        <taxon>Ecdysozoa</taxon>
        <taxon>Arthropoda</taxon>
        <taxon>Hexapoda</taxon>
        <taxon>Insecta</taxon>
        <taxon>Pterygota</taxon>
        <taxon>Neoptera</taxon>
        <taxon>Paraneoptera</taxon>
        <taxon>Hemiptera</taxon>
        <taxon>Sternorrhyncha</taxon>
        <taxon>Aphidomorpha</taxon>
        <taxon>Aphidoidea</taxon>
        <taxon>Aphididae</taxon>
        <taxon>Macrosiphini</taxon>
        <taxon>Macrosiphum</taxon>
    </lineage>
</organism>
<gene>
    <name evidence="9" type="ORF">MEUPH1_LOCUS23577</name>
</gene>